<organism evidence="5 6">
    <name type="scientific">Aplysia californica</name>
    <name type="common">California sea hare</name>
    <dbReference type="NCBI Taxonomy" id="6500"/>
    <lineage>
        <taxon>Eukaryota</taxon>
        <taxon>Metazoa</taxon>
        <taxon>Spiralia</taxon>
        <taxon>Lophotrochozoa</taxon>
        <taxon>Mollusca</taxon>
        <taxon>Gastropoda</taxon>
        <taxon>Heterobranchia</taxon>
        <taxon>Euthyneura</taxon>
        <taxon>Tectipleura</taxon>
        <taxon>Aplysiida</taxon>
        <taxon>Aplysioidea</taxon>
        <taxon>Aplysiidae</taxon>
        <taxon>Aplysia</taxon>
    </lineage>
</organism>
<dbReference type="InterPro" id="IPR035976">
    <property type="entry name" value="Sushi/SCR/CCP_sf"/>
</dbReference>
<keyword evidence="5" id="KW-1185">Reference proteome</keyword>
<keyword evidence="1" id="KW-1015">Disulfide bond</keyword>
<evidence type="ECO:0000256" key="3">
    <source>
        <dbReference type="SAM" id="Phobius"/>
    </source>
</evidence>
<feature type="domain" description="Sushi" evidence="4">
    <location>
        <begin position="7"/>
        <end position="65"/>
    </location>
</feature>
<dbReference type="Gene3D" id="2.10.70.10">
    <property type="entry name" value="Complement Module, domain 1"/>
    <property type="match status" value="1"/>
</dbReference>
<evidence type="ECO:0000313" key="6">
    <source>
        <dbReference type="RefSeq" id="XP_012935391.1"/>
    </source>
</evidence>
<feature type="transmembrane region" description="Helical" evidence="3">
    <location>
        <begin position="75"/>
        <end position="101"/>
    </location>
</feature>
<accession>A0ABM0ZVI0</accession>
<reference evidence="6" key="1">
    <citation type="submission" date="2025-08" db="UniProtKB">
        <authorList>
            <consortium name="RefSeq"/>
        </authorList>
    </citation>
    <scope>IDENTIFICATION</scope>
</reference>
<dbReference type="GeneID" id="101863089"/>
<evidence type="ECO:0000256" key="1">
    <source>
        <dbReference type="ARBA" id="ARBA00023157"/>
    </source>
</evidence>
<name>A0ABM0ZVI0_APLCA</name>
<keyword evidence="2" id="KW-0768">Sushi</keyword>
<dbReference type="PROSITE" id="PS50923">
    <property type="entry name" value="SUSHI"/>
    <property type="match status" value="1"/>
</dbReference>
<evidence type="ECO:0000256" key="2">
    <source>
        <dbReference type="PROSITE-ProRule" id="PRU00302"/>
    </source>
</evidence>
<dbReference type="InterPro" id="IPR000436">
    <property type="entry name" value="Sushi_SCR_CCP_dom"/>
</dbReference>
<keyword evidence="3" id="KW-0812">Transmembrane</keyword>
<dbReference type="Proteomes" id="UP000694888">
    <property type="component" value="Unplaced"/>
</dbReference>
<dbReference type="CDD" id="cd00033">
    <property type="entry name" value="CCP"/>
    <property type="match status" value="1"/>
</dbReference>
<dbReference type="SMART" id="SM00032">
    <property type="entry name" value="CCP"/>
    <property type="match status" value="1"/>
</dbReference>
<dbReference type="Pfam" id="PF00084">
    <property type="entry name" value="Sushi"/>
    <property type="match status" value="1"/>
</dbReference>
<protein>
    <submittedName>
        <fullName evidence="6">Uncharacterized protein LOC101863089</fullName>
    </submittedName>
</protein>
<dbReference type="RefSeq" id="XP_012935391.1">
    <property type="nucleotide sequence ID" value="XM_013079937.2"/>
</dbReference>
<gene>
    <name evidence="6" type="primary">LOC101863089</name>
</gene>
<sequence length="179" mass="20113">MSISVGVECPSLEGTDLELSTTNRTSGTTVQLSCDDFGHRPSGDINTLICLNTGNWSNTVPECEWTWDFTTQEKIIFGTSVAAVSFIIVVLIAVFVAYFCCYKKRKDGEEKLYESSYHGSSPRVGYNGPYNERGTYPDTYLAYQDIQEKYDGYPSNGTLDKPWLGYIPRPKVSEGRFYN</sequence>
<dbReference type="SUPFAM" id="SSF57535">
    <property type="entry name" value="Complement control module/SCR domain"/>
    <property type="match status" value="1"/>
</dbReference>
<proteinExistence type="predicted"/>
<evidence type="ECO:0000313" key="5">
    <source>
        <dbReference type="Proteomes" id="UP000694888"/>
    </source>
</evidence>
<keyword evidence="3" id="KW-0472">Membrane</keyword>
<comment type="caution">
    <text evidence="2">Lacks conserved residue(s) required for the propagation of feature annotation.</text>
</comment>
<evidence type="ECO:0000259" key="4">
    <source>
        <dbReference type="PROSITE" id="PS50923"/>
    </source>
</evidence>
<keyword evidence="3" id="KW-1133">Transmembrane helix</keyword>